<keyword evidence="1" id="KW-1133">Transmembrane helix</keyword>
<keyword evidence="1" id="KW-0812">Transmembrane</keyword>
<protein>
    <recommendedName>
        <fullName evidence="2">Peptidase M56 domain-containing protein</fullName>
    </recommendedName>
</protein>
<dbReference type="PANTHER" id="PTHR34978:SF3">
    <property type="entry name" value="SLR0241 PROTEIN"/>
    <property type="match status" value="1"/>
</dbReference>
<feature type="transmembrane region" description="Helical" evidence="1">
    <location>
        <begin position="38"/>
        <end position="57"/>
    </location>
</feature>
<name>A0A8S5SH30_9CAUD</name>
<feature type="domain" description="Peptidase M56" evidence="2">
    <location>
        <begin position="77"/>
        <end position="277"/>
    </location>
</feature>
<accession>A0A8S5SH30</accession>
<sequence>MRFSASSLFITLCISFLLILLLDILLSYKKSYKLFRTDFITVLIVVVVVRMFVPLEFKFTKTIVMPLIMNPIIELLQHKIYTNVQVYQFLLLVWALGIIWNLIKWIRAIQITKDMYKRIENHSEHYHIKDFIDNYQEKNYVVLRTNYVSSPMVMGFNKTILIPDVYLSQENLKNILLHETWHIKNHDICTKQIINLLVIMYWWFIPVYRLRDKIDLFLEMRVDNQTTNPFSKEEIMKYMHTLIEIQKNIQSKNEFKGQSTHFMIQDNAHVLEYRINYLMDGMYRKKTSKILMIVVLTLPLLTNSIILESEFDPPNSKEIYDQSDIDKGYIIKHKDGTYELVLDKIRVKISNPKDECFKDVPIIEE</sequence>
<dbReference type="Pfam" id="PF05569">
    <property type="entry name" value="Peptidase_M56"/>
    <property type="match status" value="1"/>
</dbReference>
<feature type="transmembrane region" description="Helical" evidence="1">
    <location>
        <begin position="6"/>
        <end position="26"/>
    </location>
</feature>
<evidence type="ECO:0000313" key="3">
    <source>
        <dbReference type="EMBL" id="DAF49930.1"/>
    </source>
</evidence>
<feature type="transmembrane region" description="Helical" evidence="1">
    <location>
        <begin position="86"/>
        <end position="103"/>
    </location>
</feature>
<dbReference type="EMBL" id="BK032591">
    <property type="protein sequence ID" value="DAF49930.1"/>
    <property type="molecule type" value="Genomic_DNA"/>
</dbReference>
<organism evidence="3">
    <name type="scientific">Siphoviridae sp. ctxvK3</name>
    <dbReference type="NCBI Taxonomy" id="2827975"/>
    <lineage>
        <taxon>Viruses</taxon>
        <taxon>Duplodnaviria</taxon>
        <taxon>Heunggongvirae</taxon>
        <taxon>Uroviricota</taxon>
        <taxon>Caudoviricetes</taxon>
    </lineage>
</organism>
<proteinExistence type="predicted"/>
<evidence type="ECO:0000256" key="1">
    <source>
        <dbReference type="SAM" id="Phobius"/>
    </source>
</evidence>
<dbReference type="PANTHER" id="PTHR34978">
    <property type="entry name" value="POSSIBLE SENSOR-TRANSDUCER PROTEIN BLAR"/>
    <property type="match status" value="1"/>
</dbReference>
<evidence type="ECO:0000259" key="2">
    <source>
        <dbReference type="Pfam" id="PF05569"/>
    </source>
</evidence>
<dbReference type="InterPro" id="IPR052173">
    <property type="entry name" value="Beta-lactam_resp_regulator"/>
</dbReference>
<keyword evidence="1" id="KW-0472">Membrane</keyword>
<dbReference type="InterPro" id="IPR008756">
    <property type="entry name" value="Peptidase_M56"/>
</dbReference>
<reference evidence="3" key="1">
    <citation type="journal article" date="2021" name="Proc. Natl. Acad. Sci. U.S.A.">
        <title>A Catalog of Tens of Thousands of Viruses from Human Metagenomes Reveals Hidden Associations with Chronic Diseases.</title>
        <authorList>
            <person name="Tisza M.J."/>
            <person name="Buck C.B."/>
        </authorList>
    </citation>
    <scope>NUCLEOTIDE SEQUENCE</scope>
    <source>
        <strain evidence="3">CtxvK3</strain>
    </source>
</reference>